<dbReference type="InterPro" id="IPR048540">
    <property type="entry name" value="Rrn7_cyclin_N"/>
</dbReference>
<evidence type="ECO:0000313" key="13">
    <source>
        <dbReference type="EMBL" id="PPQ98550.1"/>
    </source>
</evidence>
<evidence type="ECO:0000256" key="2">
    <source>
        <dbReference type="ARBA" id="ARBA00006899"/>
    </source>
</evidence>
<keyword evidence="4" id="KW-0863">Zinc-finger</keyword>
<evidence type="ECO:0000256" key="4">
    <source>
        <dbReference type="ARBA" id="ARBA00022771"/>
    </source>
</evidence>
<dbReference type="PANTHER" id="PTHR31576:SF2">
    <property type="entry name" value="TATA BOX-BINDING PROTEIN-ASSOCIATED FACTOR RNA POLYMERASE I SUBUNIT B"/>
    <property type="match status" value="1"/>
</dbReference>
<evidence type="ECO:0000256" key="9">
    <source>
        <dbReference type="ARBA" id="ARBA00023242"/>
    </source>
</evidence>
<evidence type="ECO:0000256" key="1">
    <source>
        <dbReference type="ARBA" id="ARBA00004604"/>
    </source>
</evidence>
<dbReference type="STRING" id="181874.A0A409Y6B2"/>
<comment type="similarity">
    <text evidence="2">Belongs to the RRN7/TAF1B family.</text>
</comment>
<dbReference type="PANTHER" id="PTHR31576">
    <property type="entry name" value="TATA BOX-BINDING PROTEIN-ASSOCIATED FACTOR RNA POLYMERASE I SUBUNIT B"/>
    <property type="match status" value="1"/>
</dbReference>
<evidence type="ECO:0000256" key="5">
    <source>
        <dbReference type="ARBA" id="ARBA00022833"/>
    </source>
</evidence>
<keyword evidence="6" id="KW-0805">Transcription regulation</keyword>
<dbReference type="OrthoDB" id="428577at2759"/>
<feature type="domain" description="Rrn7/TAF1B N-terminal cyclin" evidence="11">
    <location>
        <begin position="32"/>
        <end position="103"/>
    </location>
</feature>
<dbReference type="GO" id="GO:0070860">
    <property type="term" value="C:RNA polymerase I core factor complex"/>
    <property type="evidence" value="ECO:0007669"/>
    <property type="project" value="InterPro"/>
</dbReference>
<dbReference type="InterPro" id="IPR033599">
    <property type="entry name" value="TAF1B/Rrn7"/>
</dbReference>
<dbReference type="Proteomes" id="UP000284842">
    <property type="component" value="Unassembled WGS sequence"/>
</dbReference>
<evidence type="ECO:0000313" key="14">
    <source>
        <dbReference type="Proteomes" id="UP000284842"/>
    </source>
</evidence>
<reference evidence="13 14" key="1">
    <citation type="journal article" date="2018" name="Evol. Lett.">
        <title>Horizontal gene cluster transfer increased hallucinogenic mushroom diversity.</title>
        <authorList>
            <person name="Reynolds H.T."/>
            <person name="Vijayakumar V."/>
            <person name="Gluck-Thaler E."/>
            <person name="Korotkin H.B."/>
            <person name="Matheny P.B."/>
            <person name="Slot J.C."/>
        </authorList>
    </citation>
    <scope>NUCLEOTIDE SEQUENCE [LARGE SCALE GENOMIC DNA]</scope>
    <source>
        <strain evidence="13 14">2629</strain>
    </source>
</reference>
<protein>
    <recommendedName>
        <fullName evidence="15">RRN7-type domain-containing protein</fullName>
    </recommendedName>
</protein>
<feature type="domain" description="Rrn7/TAF1B N-terminal cyclin" evidence="11">
    <location>
        <begin position="147"/>
        <end position="235"/>
    </location>
</feature>
<comment type="caution">
    <text evidence="13">The sequence shown here is derived from an EMBL/GenBank/DDBJ whole genome shotgun (WGS) entry which is preliminary data.</text>
</comment>
<feature type="compositionally biased region" description="Acidic residues" evidence="10">
    <location>
        <begin position="137"/>
        <end position="148"/>
    </location>
</feature>
<evidence type="ECO:0000256" key="8">
    <source>
        <dbReference type="ARBA" id="ARBA00023163"/>
    </source>
</evidence>
<sequence>MAPRRRCPTCGSKQWHKEPASGLIACSEGHILQLIFRKQVSTLIDVWRLPAEFEVICRDLWALNLALLPDPPSAEPYDFSQENKTGKEENAQSQSGDAQKRKANVSQSGEAAGSDSDHEGEDATNVIKDEEISNAPEDVDDDDDDELDELMRENSEISSTSDDDQEEKGGVDGETATNTKSGKRRGRLMYESPACTIAVLMVACWTLRLPIMYRDLTRLIERYELPYLEGLRMLPESMAQHLTKHNVQALSPAHAPKTMTIHSLASRFGKKLYQCYGIYTPEANAADILWRLTKSMGGTPLLYVVTKRVMSVVSAPLTLHGSLAPVLQTKRSWEAKRNQYDNAPVEVSLIAAMIVGLKMIYGLDGRER</sequence>
<evidence type="ECO:0000256" key="6">
    <source>
        <dbReference type="ARBA" id="ARBA00023015"/>
    </source>
</evidence>
<comment type="subcellular location">
    <subcellularLocation>
        <location evidence="1">Nucleus</location>
        <location evidence="1">Nucleolus</location>
    </subcellularLocation>
</comment>
<dbReference type="InParanoid" id="A0A409Y6B2"/>
<keyword evidence="14" id="KW-1185">Reference proteome</keyword>
<accession>A0A409Y6B2</accession>
<evidence type="ECO:0000256" key="7">
    <source>
        <dbReference type="ARBA" id="ARBA00023125"/>
    </source>
</evidence>
<evidence type="ECO:0000259" key="11">
    <source>
        <dbReference type="Pfam" id="PF20644"/>
    </source>
</evidence>
<dbReference type="Pfam" id="PF20644">
    <property type="entry name" value="Rrn7_cyclin_N"/>
    <property type="match status" value="2"/>
</dbReference>
<gene>
    <name evidence="13" type="ORF">CVT24_004041</name>
</gene>
<name>A0A409Y6B2_9AGAR</name>
<dbReference type="GO" id="GO:0008270">
    <property type="term" value="F:zinc ion binding"/>
    <property type="evidence" value="ECO:0007669"/>
    <property type="project" value="UniProtKB-KW"/>
</dbReference>
<organism evidence="13 14">
    <name type="scientific">Panaeolus cyanescens</name>
    <dbReference type="NCBI Taxonomy" id="181874"/>
    <lineage>
        <taxon>Eukaryota</taxon>
        <taxon>Fungi</taxon>
        <taxon>Dikarya</taxon>
        <taxon>Basidiomycota</taxon>
        <taxon>Agaricomycotina</taxon>
        <taxon>Agaricomycetes</taxon>
        <taxon>Agaricomycetidae</taxon>
        <taxon>Agaricales</taxon>
        <taxon>Agaricineae</taxon>
        <taxon>Galeropsidaceae</taxon>
        <taxon>Panaeolus</taxon>
    </lineage>
</organism>
<keyword evidence="5" id="KW-0862">Zinc</keyword>
<keyword evidence="7" id="KW-0238">DNA-binding</keyword>
<feature type="region of interest" description="Disordered" evidence="10">
    <location>
        <begin position="74"/>
        <end position="184"/>
    </location>
</feature>
<keyword evidence="3" id="KW-0479">Metal-binding</keyword>
<evidence type="ECO:0000259" key="12">
    <source>
        <dbReference type="Pfam" id="PF20645"/>
    </source>
</evidence>
<evidence type="ECO:0008006" key="15">
    <source>
        <dbReference type="Google" id="ProtNLM"/>
    </source>
</evidence>
<proteinExistence type="inferred from homology"/>
<dbReference type="EMBL" id="NHTK01001382">
    <property type="protein sequence ID" value="PPQ98550.1"/>
    <property type="molecule type" value="Genomic_DNA"/>
</dbReference>
<dbReference type="Pfam" id="PF20645">
    <property type="entry name" value="Rrn7_cyclin_C"/>
    <property type="match status" value="1"/>
</dbReference>
<keyword evidence="9" id="KW-0539">Nucleus</keyword>
<feature type="domain" description="Rrn7/TAF1B C-terminal cyclin" evidence="12">
    <location>
        <begin position="255"/>
        <end position="367"/>
    </location>
</feature>
<evidence type="ECO:0000256" key="10">
    <source>
        <dbReference type="SAM" id="MobiDB-lite"/>
    </source>
</evidence>
<dbReference type="GO" id="GO:0042790">
    <property type="term" value="P:nucleolar large rRNA transcription by RNA polymerase I"/>
    <property type="evidence" value="ECO:0007669"/>
    <property type="project" value="TreeGrafter"/>
</dbReference>
<dbReference type="InterPro" id="IPR048538">
    <property type="entry name" value="Rrn7_cyclin_C"/>
</dbReference>
<dbReference type="AlphaFoldDB" id="A0A409Y6B2"/>
<dbReference type="GO" id="GO:0001164">
    <property type="term" value="F:RNA polymerase I core promoter sequence-specific DNA binding"/>
    <property type="evidence" value="ECO:0007669"/>
    <property type="project" value="InterPro"/>
</dbReference>
<keyword evidence="8" id="KW-0804">Transcription</keyword>
<evidence type="ECO:0000256" key="3">
    <source>
        <dbReference type="ARBA" id="ARBA00022723"/>
    </source>
</evidence>